<name>A0A243WA25_9BACT</name>
<proteinExistence type="predicted"/>
<comment type="caution">
    <text evidence="7">The sequence shown here is derived from an EMBL/GenBank/DDBJ whole genome shotgun (WGS) entry which is preliminary data.</text>
</comment>
<feature type="transmembrane region" description="Helical" evidence="5">
    <location>
        <begin position="24"/>
        <end position="46"/>
    </location>
</feature>
<evidence type="ECO:0000256" key="3">
    <source>
        <dbReference type="ARBA" id="ARBA00022989"/>
    </source>
</evidence>
<feature type="transmembrane region" description="Helical" evidence="5">
    <location>
        <begin position="152"/>
        <end position="170"/>
    </location>
</feature>
<comment type="subcellular location">
    <subcellularLocation>
        <location evidence="1">Membrane</location>
        <topology evidence="1">Multi-pass membrane protein</topology>
    </subcellularLocation>
</comment>
<feature type="transmembrane region" description="Helical" evidence="5">
    <location>
        <begin position="440"/>
        <end position="457"/>
    </location>
</feature>
<reference evidence="7 8" key="1">
    <citation type="submission" date="2017-01" db="EMBL/GenBank/DDBJ databases">
        <title>A new Hymenobacter.</title>
        <authorList>
            <person name="Liang Y."/>
            <person name="Feng F."/>
        </authorList>
    </citation>
    <scope>NUCLEOTIDE SEQUENCE [LARGE SCALE GENOMIC DNA]</scope>
    <source>
        <strain evidence="7">MIMBbqt21</strain>
    </source>
</reference>
<keyword evidence="8" id="KW-1185">Reference proteome</keyword>
<dbReference type="Pfam" id="PF04932">
    <property type="entry name" value="Wzy_C"/>
    <property type="match status" value="1"/>
</dbReference>
<evidence type="ECO:0000313" key="7">
    <source>
        <dbReference type="EMBL" id="OUJ72215.1"/>
    </source>
</evidence>
<evidence type="ECO:0000259" key="6">
    <source>
        <dbReference type="Pfam" id="PF04932"/>
    </source>
</evidence>
<dbReference type="InterPro" id="IPR007016">
    <property type="entry name" value="O-antigen_ligase-rel_domated"/>
</dbReference>
<feature type="transmembrane region" description="Helical" evidence="5">
    <location>
        <begin position="216"/>
        <end position="234"/>
    </location>
</feature>
<feature type="transmembrane region" description="Helical" evidence="5">
    <location>
        <begin position="254"/>
        <end position="279"/>
    </location>
</feature>
<organism evidence="7 8">
    <name type="scientific">Hymenobacter crusticola</name>
    <dbReference type="NCBI Taxonomy" id="1770526"/>
    <lineage>
        <taxon>Bacteria</taxon>
        <taxon>Pseudomonadati</taxon>
        <taxon>Bacteroidota</taxon>
        <taxon>Cytophagia</taxon>
        <taxon>Cytophagales</taxon>
        <taxon>Hymenobacteraceae</taxon>
        <taxon>Hymenobacter</taxon>
    </lineage>
</organism>
<dbReference type="AlphaFoldDB" id="A0A243WA25"/>
<dbReference type="GO" id="GO:0016020">
    <property type="term" value="C:membrane"/>
    <property type="evidence" value="ECO:0007669"/>
    <property type="project" value="UniProtKB-SubCell"/>
</dbReference>
<accession>A0A243WA25</accession>
<keyword evidence="3 5" id="KW-1133">Transmembrane helix</keyword>
<keyword evidence="4 5" id="KW-0472">Membrane</keyword>
<dbReference type="EMBL" id="MTSE01000012">
    <property type="protein sequence ID" value="OUJ72215.1"/>
    <property type="molecule type" value="Genomic_DNA"/>
</dbReference>
<sequence length="500" mass="56142">MEITPNRAATFLASLHPRNNAQRLFMVFIGVLMVSGAGVILTNSLAWLGVPAVLLGIIVLLADWRWVYYLLLLTLAFTREISLPGGLSMDVPSEPLMLILLGCFGVNVLLGRSGIAARYWAHPLVIILGLMLLWASVSAFSSVDSTKSIKYLLAKTWYIGPFVFVTLNIVRRPADVWRLVAFYVVGACFTVVYTAIRHAGHGFAFDAINPSIQPFYLNHVIYAAVLALLLPYTFYAARSTPSALKRTVWKAAQWLLLFGVLLSYTRASIMAVPLAGFFYLAIRWRLTAFVLIGAAVAAISGALYFVHQNNYMLYAPDYEKTVFYGKDFEKHLEATYKLEDLSGMERLYRWVAAARMISEKPITGSGPATFYPEYKRYTVKSFRTYVSDNPEHSTTHNYFLLQLAEQGLPGFLLFATLMCTALLMVQRLYHRSHSLENRRVVLAAGLSLFIIIFHLLLNEVIEVDKIGSFFFIGLAILMRAEEWIEHEAESLAPNDSVRIG</sequence>
<dbReference type="RefSeq" id="WP_086595831.1">
    <property type="nucleotide sequence ID" value="NZ_MTSE01000012.1"/>
</dbReference>
<feature type="transmembrane region" description="Helical" evidence="5">
    <location>
        <begin position="121"/>
        <end position="140"/>
    </location>
</feature>
<dbReference type="InterPro" id="IPR051533">
    <property type="entry name" value="WaaL-like"/>
</dbReference>
<feature type="transmembrane region" description="Helical" evidence="5">
    <location>
        <begin position="52"/>
        <end position="75"/>
    </location>
</feature>
<feature type="transmembrane region" description="Helical" evidence="5">
    <location>
        <begin position="286"/>
        <end position="306"/>
    </location>
</feature>
<feature type="domain" description="O-antigen ligase-related" evidence="6">
    <location>
        <begin position="253"/>
        <end position="415"/>
    </location>
</feature>
<feature type="transmembrane region" description="Helical" evidence="5">
    <location>
        <begin position="408"/>
        <end position="428"/>
    </location>
</feature>
<gene>
    <name evidence="7" type="ORF">BXP70_19745</name>
</gene>
<feature type="transmembrane region" description="Helical" evidence="5">
    <location>
        <begin position="96"/>
        <end position="115"/>
    </location>
</feature>
<feature type="transmembrane region" description="Helical" evidence="5">
    <location>
        <begin position="176"/>
        <end position="196"/>
    </location>
</feature>
<dbReference type="PANTHER" id="PTHR37422">
    <property type="entry name" value="TEICHURONIC ACID BIOSYNTHESIS PROTEIN TUAE"/>
    <property type="match status" value="1"/>
</dbReference>
<protein>
    <recommendedName>
        <fullName evidence="6">O-antigen ligase-related domain-containing protein</fullName>
    </recommendedName>
</protein>
<keyword evidence="2 5" id="KW-0812">Transmembrane</keyword>
<evidence type="ECO:0000256" key="2">
    <source>
        <dbReference type="ARBA" id="ARBA00022692"/>
    </source>
</evidence>
<evidence type="ECO:0000256" key="4">
    <source>
        <dbReference type="ARBA" id="ARBA00023136"/>
    </source>
</evidence>
<dbReference type="Proteomes" id="UP000194873">
    <property type="component" value="Unassembled WGS sequence"/>
</dbReference>
<dbReference type="OrthoDB" id="871774at2"/>
<evidence type="ECO:0000256" key="1">
    <source>
        <dbReference type="ARBA" id="ARBA00004141"/>
    </source>
</evidence>
<evidence type="ECO:0000313" key="8">
    <source>
        <dbReference type="Proteomes" id="UP000194873"/>
    </source>
</evidence>
<dbReference type="PANTHER" id="PTHR37422:SF13">
    <property type="entry name" value="LIPOPOLYSACCHARIDE BIOSYNTHESIS PROTEIN PA4999-RELATED"/>
    <property type="match status" value="1"/>
</dbReference>
<evidence type="ECO:0000256" key="5">
    <source>
        <dbReference type="SAM" id="Phobius"/>
    </source>
</evidence>